<dbReference type="InterPro" id="IPR023398">
    <property type="entry name" value="TIF_eIF4e-like"/>
</dbReference>
<evidence type="ECO:0000256" key="1">
    <source>
        <dbReference type="ARBA" id="ARBA00010568"/>
    </source>
</evidence>
<dbReference type="InterPro" id="IPR015034">
    <property type="entry name" value="Bles03"/>
</dbReference>
<accession>D6TFY3</accession>
<gene>
    <name evidence="2" type="ORF">Krac_12243</name>
</gene>
<dbReference type="Proteomes" id="UP000004508">
    <property type="component" value="Unassembled WGS sequence"/>
</dbReference>
<dbReference type="AlphaFoldDB" id="D6TFY3"/>
<evidence type="ECO:0008006" key="4">
    <source>
        <dbReference type="Google" id="ProtNLM"/>
    </source>
</evidence>
<keyword evidence="3" id="KW-1185">Reference proteome</keyword>
<dbReference type="PANTHER" id="PTHR31977:SF1">
    <property type="entry name" value="UPF0696 PROTEIN C11ORF68"/>
    <property type="match status" value="1"/>
</dbReference>
<dbReference type="SUPFAM" id="SSF55418">
    <property type="entry name" value="eIF4e-like"/>
    <property type="match status" value="1"/>
</dbReference>
<reference evidence="2 3" key="1">
    <citation type="journal article" date="2011" name="Stand. Genomic Sci.">
        <title>Non-contiguous finished genome sequence and contextual data of the filamentous soil bacterium Ktedonobacter racemifer type strain (SOSP1-21).</title>
        <authorList>
            <person name="Chang Y.J."/>
            <person name="Land M."/>
            <person name="Hauser L."/>
            <person name="Chertkov O."/>
            <person name="Del Rio T.G."/>
            <person name="Nolan M."/>
            <person name="Copeland A."/>
            <person name="Tice H."/>
            <person name="Cheng J.F."/>
            <person name="Lucas S."/>
            <person name="Han C."/>
            <person name="Goodwin L."/>
            <person name="Pitluck S."/>
            <person name="Ivanova N."/>
            <person name="Ovchinikova G."/>
            <person name="Pati A."/>
            <person name="Chen A."/>
            <person name="Palaniappan K."/>
            <person name="Mavromatis K."/>
            <person name="Liolios K."/>
            <person name="Brettin T."/>
            <person name="Fiebig A."/>
            <person name="Rohde M."/>
            <person name="Abt B."/>
            <person name="Goker M."/>
            <person name="Detter J.C."/>
            <person name="Woyke T."/>
            <person name="Bristow J."/>
            <person name="Eisen J.A."/>
            <person name="Markowitz V."/>
            <person name="Hugenholtz P."/>
            <person name="Kyrpides N.C."/>
            <person name="Klenk H.P."/>
            <person name="Lapidus A."/>
        </authorList>
    </citation>
    <scope>NUCLEOTIDE SEQUENCE [LARGE SCALE GENOMIC DNA]</scope>
    <source>
        <strain evidence="3">DSM 44963</strain>
    </source>
</reference>
<comment type="caution">
    <text evidence="2">The sequence shown here is derived from an EMBL/GenBank/DDBJ whole genome shotgun (WGS) entry which is preliminary data.</text>
</comment>
<evidence type="ECO:0000313" key="2">
    <source>
        <dbReference type="EMBL" id="EFH90616.1"/>
    </source>
</evidence>
<dbReference type="PANTHER" id="PTHR31977">
    <property type="entry name" value="UPF0696 PROTEIN C11ORF68"/>
    <property type="match status" value="1"/>
</dbReference>
<name>D6TFY3_KTERA</name>
<comment type="similarity">
    <text evidence="1">Belongs to the UPF0696 family.</text>
</comment>
<proteinExistence type="inferred from homology"/>
<dbReference type="EMBL" id="ADVG01000001">
    <property type="protein sequence ID" value="EFH90616.1"/>
    <property type="molecule type" value="Genomic_DNA"/>
</dbReference>
<dbReference type="Gene3D" id="3.30.760.10">
    <property type="entry name" value="RNA Cap, Translation Initiation Factor Eif4e"/>
    <property type="match status" value="1"/>
</dbReference>
<dbReference type="STRING" id="485913.Krac_12243"/>
<organism evidence="2 3">
    <name type="scientific">Ktedonobacter racemifer DSM 44963</name>
    <dbReference type="NCBI Taxonomy" id="485913"/>
    <lineage>
        <taxon>Bacteria</taxon>
        <taxon>Bacillati</taxon>
        <taxon>Chloroflexota</taxon>
        <taxon>Ktedonobacteria</taxon>
        <taxon>Ktedonobacterales</taxon>
        <taxon>Ktedonobacteraceae</taxon>
        <taxon>Ktedonobacter</taxon>
    </lineage>
</organism>
<dbReference type="InParanoid" id="D6TFY3"/>
<protein>
    <recommendedName>
        <fullName evidence="4">DUF1917 domain-containing protein</fullName>
    </recommendedName>
</protein>
<evidence type="ECO:0000313" key="3">
    <source>
        <dbReference type="Proteomes" id="UP000004508"/>
    </source>
</evidence>
<sequence>MKEELIQYGASYDGVWSWALAEKQEGTSRTGKWMFWPKSEGAIPIWRTICELTRSHQLGIQAKMRVEKRDETDALLICVYTRDSEDVEDLQRIVDILREKVPPHYFLLYKEDTMKRRNADRRLCKWCVYPNQRTIHVDS</sequence>
<dbReference type="Pfam" id="PF08939">
    <property type="entry name" value="Bles03"/>
    <property type="match status" value="1"/>
</dbReference>